<evidence type="ECO:0000313" key="3">
    <source>
        <dbReference type="Proteomes" id="UP000027222"/>
    </source>
</evidence>
<organism evidence="2 3">
    <name type="scientific">Galerina marginata (strain CBS 339.88)</name>
    <dbReference type="NCBI Taxonomy" id="685588"/>
    <lineage>
        <taxon>Eukaryota</taxon>
        <taxon>Fungi</taxon>
        <taxon>Dikarya</taxon>
        <taxon>Basidiomycota</taxon>
        <taxon>Agaricomycotina</taxon>
        <taxon>Agaricomycetes</taxon>
        <taxon>Agaricomycetidae</taxon>
        <taxon>Agaricales</taxon>
        <taxon>Agaricineae</taxon>
        <taxon>Strophariaceae</taxon>
        <taxon>Galerina</taxon>
    </lineage>
</organism>
<dbReference type="AlphaFoldDB" id="A0A067SWM8"/>
<protein>
    <submittedName>
        <fullName evidence="2">Uncharacterized protein</fullName>
    </submittedName>
</protein>
<feature type="compositionally biased region" description="Polar residues" evidence="1">
    <location>
        <begin position="18"/>
        <end position="32"/>
    </location>
</feature>
<gene>
    <name evidence="2" type="ORF">GALMADRAFT_280059</name>
</gene>
<keyword evidence="3" id="KW-1185">Reference proteome</keyword>
<dbReference type="HOGENOM" id="CLU_618340_0_0_1"/>
<feature type="compositionally biased region" description="Acidic residues" evidence="1">
    <location>
        <begin position="105"/>
        <end position="115"/>
    </location>
</feature>
<feature type="compositionally biased region" description="Polar residues" evidence="1">
    <location>
        <begin position="300"/>
        <end position="309"/>
    </location>
</feature>
<evidence type="ECO:0000256" key="1">
    <source>
        <dbReference type="SAM" id="MobiDB-lite"/>
    </source>
</evidence>
<feature type="compositionally biased region" description="Basic and acidic residues" evidence="1">
    <location>
        <begin position="180"/>
        <end position="192"/>
    </location>
</feature>
<feature type="compositionally biased region" description="Polar residues" evidence="1">
    <location>
        <begin position="116"/>
        <end position="125"/>
    </location>
</feature>
<sequence length="457" mass="50001">MPKSTRPAGSGQLRPHSRSSSTSKLGANLQFTQKDPQQPKHPDKPKKAIYPHETHPVKAAPPFVRVNSGQRVHSREQLALATKRQAQPPPKPANGKGFTIASPSEDGEDDADWESSESGAATPNHQDSDSSDTASETDAPDQALLNNVQPPSQPQLRPAQPQQPPRADAMLTRVQTARPSDFETMQRLDRSSPKPPTPPRQQTQPQPQPQPLPPMVLQPPRSEPDPRREAMTEPSQLRQSPRPKRHSRPPSTHSMHSKTDHALRPHPLIRGLSHGHVNTVPKPSPLAPLTVMPNAALPEISTSPPSSIDGTRHHLSSSPTSLRTSSGSPISTDLPHLPFPLDRRTSFSSARSVNTVPVHSTIIREAPWTHDRTRTLSAMSTSSSSAALSSLTHLPAVTRPPSPQTIAFFPPVNPHANIEGIHPLLPVPYLHNHLTVLSRRTPIRESFDRVFRAKNAR</sequence>
<feature type="compositionally biased region" description="Basic and acidic residues" evidence="1">
    <location>
        <begin position="37"/>
        <end position="56"/>
    </location>
</feature>
<reference evidence="3" key="1">
    <citation type="journal article" date="2014" name="Proc. Natl. Acad. Sci. U.S.A.">
        <title>Extensive sampling of basidiomycete genomes demonstrates inadequacy of the white-rot/brown-rot paradigm for wood decay fungi.</title>
        <authorList>
            <person name="Riley R."/>
            <person name="Salamov A.A."/>
            <person name="Brown D.W."/>
            <person name="Nagy L.G."/>
            <person name="Floudas D."/>
            <person name="Held B.W."/>
            <person name="Levasseur A."/>
            <person name="Lombard V."/>
            <person name="Morin E."/>
            <person name="Otillar R."/>
            <person name="Lindquist E.A."/>
            <person name="Sun H."/>
            <person name="LaButti K.M."/>
            <person name="Schmutz J."/>
            <person name="Jabbour D."/>
            <person name="Luo H."/>
            <person name="Baker S.E."/>
            <person name="Pisabarro A.G."/>
            <person name="Walton J.D."/>
            <person name="Blanchette R.A."/>
            <person name="Henrissat B."/>
            <person name="Martin F."/>
            <person name="Cullen D."/>
            <person name="Hibbett D.S."/>
            <person name="Grigoriev I.V."/>
        </authorList>
    </citation>
    <scope>NUCLEOTIDE SEQUENCE [LARGE SCALE GENOMIC DNA]</scope>
    <source>
        <strain evidence="3">CBS 339.88</strain>
    </source>
</reference>
<evidence type="ECO:0000313" key="2">
    <source>
        <dbReference type="EMBL" id="KDR75345.1"/>
    </source>
</evidence>
<name>A0A067SWM8_GALM3</name>
<proteinExistence type="predicted"/>
<dbReference type="Proteomes" id="UP000027222">
    <property type="component" value="Unassembled WGS sequence"/>
</dbReference>
<feature type="compositionally biased region" description="Pro residues" evidence="1">
    <location>
        <begin position="206"/>
        <end position="217"/>
    </location>
</feature>
<feature type="compositionally biased region" description="Basic and acidic residues" evidence="1">
    <location>
        <begin position="222"/>
        <end position="231"/>
    </location>
</feature>
<feature type="compositionally biased region" description="Low complexity" evidence="1">
    <location>
        <begin position="316"/>
        <end position="329"/>
    </location>
</feature>
<dbReference type="OrthoDB" id="3219024at2759"/>
<feature type="region of interest" description="Disordered" evidence="1">
    <location>
        <begin position="1"/>
        <end position="338"/>
    </location>
</feature>
<accession>A0A067SWM8</accession>
<dbReference type="EMBL" id="KL142381">
    <property type="protein sequence ID" value="KDR75345.1"/>
    <property type="molecule type" value="Genomic_DNA"/>
</dbReference>
<dbReference type="STRING" id="685588.A0A067SWM8"/>